<comment type="similarity">
    <text evidence="2 6">Belongs to the 4-toluene sulfonate uptake permease (TSUP) (TC 2.A.102) family.</text>
</comment>
<evidence type="ECO:0000256" key="2">
    <source>
        <dbReference type="ARBA" id="ARBA00009142"/>
    </source>
</evidence>
<sequence>MNPEISWALSACCVLVAAVVRGLTGFGFAAIAVVGLAMLGSLKQAVPLVLFLEVASSVMLLRSAWREAHYPLLKRLLLAAACGVPCGIWLLTGIDSGGLTVGVYLLVGLLAILGLARIRLPMGEGR</sequence>
<evidence type="ECO:0000256" key="6">
    <source>
        <dbReference type="RuleBase" id="RU363041"/>
    </source>
</evidence>
<dbReference type="Pfam" id="PF01925">
    <property type="entry name" value="TauE"/>
    <property type="match status" value="1"/>
</dbReference>
<evidence type="ECO:0000256" key="1">
    <source>
        <dbReference type="ARBA" id="ARBA00004141"/>
    </source>
</evidence>
<comment type="subcellular location">
    <subcellularLocation>
        <location evidence="6">Cell membrane</location>
        <topology evidence="6">Multi-pass membrane protein</topology>
    </subcellularLocation>
    <subcellularLocation>
        <location evidence="1">Membrane</location>
        <topology evidence="1">Multi-pass membrane protein</topology>
    </subcellularLocation>
</comment>
<reference evidence="7 8" key="1">
    <citation type="submission" date="2019-10" db="EMBL/GenBank/DDBJ databases">
        <title>Evaluation of single-gene subtyping targets for Pseudomonas.</title>
        <authorList>
            <person name="Reichler S.J."/>
            <person name="Orsi R.H."/>
            <person name="Wiedmann M."/>
            <person name="Martin N.H."/>
            <person name="Murphy S.I."/>
        </authorList>
    </citation>
    <scope>NUCLEOTIDE SEQUENCE [LARGE SCALE GENOMIC DNA]</scope>
    <source>
        <strain evidence="7 8">FSL R10-0802</strain>
    </source>
</reference>
<evidence type="ECO:0000256" key="4">
    <source>
        <dbReference type="ARBA" id="ARBA00022989"/>
    </source>
</evidence>
<keyword evidence="8" id="KW-1185">Reference proteome</keyword>
<keyword evidence="3 6" id="KW-0812">Transmembrane</keyword>
<keyword evidence="5 6" id="KW-0472">Membrane</keyword>
<feature type="transmembrane region" description="Helical" evidence="6">
    <location>
        <begin position="72"/>
        <end position="91"/>
    </location>
</feature>
<name>A0ABW9PN76_9PSED</name>
<proteinExistence type="inferred from homology"/>
<gene>
    <name evidence="7" type="ORF">GHN94_23170</name>
</gene>
<evidence type="ECO:0000256" key="5">
    <source>
        <dbReference type="ARBA" id="ARBA00023136"/>
    </source>
</evidence>
<feature type="transmembrane region" description="Helical" evidence="6">
    <location>
        <begin position="97"/>
        <end position="116"/>
    </location>
</feature>
<keyword evidence="4 6" id="KW-1133">Transmembrane helix</keyword>
<dbReference type="EMBL" id="WIWP01000098">
    <property type="protein sequence ID" value="MQT28695.1"/>
    <property type="molecule type" value="Genomic_DNA"/>
</dbReference>
<organism evidence="7 8">
    <name type="scientific">Pseudomonas helleri</name>
    <dbReference type="NCBI Taxonomy" id="1608996"/>
    <lineage>
        <taxon>Bacteria</taxon>
        <taxon>Pseudomonadati</taxon>
        <taxon>Pseudomonadota</taxon>
        <taxon>Gammaproteobacteria</taxon>
        <taxon>Pseudomonadales</taxon>
        <taxon>Pseudomonadaceae</taxon>
        <taxon>Pseudomonas</taxon>
    </lineage>
</organism>
<feature type="transmembrane region" description="Helical" evidence="6">
    <location>
        <begin position="7"/>
        <end position="39"/>
    </location>
</feature>
<protein>
    <recommendedName>
        <fullName evidence="6">Probable membrane transporter protein</fullName>
    </recommendedName>
</protein>
<feature type="transmembrane region" description="Helical" evidence="6">
    <location>
        <begin position="45"/>
        <end position="65"/>
    </location>
</feature>
<accession>A0ABW9PN76</accession>
<dbReference type="InterPro" id="IPR002781">
    <property type="entry name" value="TM_pro_TauE-like"/>
</dbReference>
<comment type="caution">
    <text evidence="7">The sequence shown here is derived from an EMBL/GenBank/DDBJ whole genome shotgun (WGS) entry which is preliminary data.</text>
</comment>
<dbReference type="Proteomes" id="UP000713985">
    <property type="component" value="Unassembled WGS sequence"/>
</dbReference>
<feature type="non-terminal residue" evidence="7">
    <location>
        <position position="126"/>
    </location>
</feature>
<keyword evidence="6" id="KW-1003">Cell membrane</keyword>
<evidence type="ECO:0000256" key="3">
    <source>
        <dbReference type="ARBA" id="ARBA00022692"/>
    </source>
</evidence>
<dbReference type="RefSeq" id="WP_153427742.1">
    <property type="nucleotide sequence ID" value="NZ_WIWP01000098.1"/>
</dbReference>
<evidence type="ECO:0000313" key="7">
    <source>
        <dbReference type="EMBL" id="MQT28695.1"/>
    </source>
</evidence>
<evidence type="ECO:0000313" key="8">
    <source>
        <dbReference type="Proteomes" id="UP000713985"/>
    </source>
</evidence>